<feature type="region of interest" description="Disordered" evidence="22">
    <location>
        <begin position="62"/>
        <end position="83"/>
    </location>
</feature>
<reference evidence="25" key="1">
    <citation type="submission" date="2025-08" db="UniProtKB">
        <authorList>
            <consortium name="RefSeq"/>
        </authorList>
    </citation>
    <scope>IDENTIFICATION</scope>
    <source>
        <tissue evidence="25">Muscle</tissue>
    </source>
</reference>
<evidence type="ECO:0000256" key="22">
    <source>
        <dbReference type="SAM" id="MobiDB-lite"/>
    </source>
</evidence>
<evidence type="ECO:0000256" key="15">
    <source>
        <dbReference type="ARBA" id="ARBA00022884"/>
    </source>
</evidence>
<dbReference type="GeneID" id="106465760"/>
<dbReference type="PANTHER" id="PTHR12121:SF100">
    <property type="entry name" value="POLY(A)-SPECIFIC RIBONUCLEASE"/>
    <property type="match status" value="1"/>
</dbReference>
<feature type="domain" description="Endonuclease/exonuclease/phosphatase" evidence="23">
    <location>
        <begin position="253"/>
        <end position="585"/>
    </location>
</feature>
<evidence type="ECO:0000256" key="8">
    <source>
        <dbReference type="ARBA" id="ARBA00022614"/>
    </source>
</evidence>
<evidence type="ECO:0000256" key="20">
    <source>
        <dbReference type="ARBA" id="ARBA00031469"/>
    </source>
</evidence>
<dbReference type="Gene3D" id="3.60.10.10">
    <property type="entry name" value="Endonuclease/exonuclease/phosphatase"/>
    <property type="match status" value="1"/>
</dbReference>
<comment type="similarity">
    <text evidence="5">Belongs to the CCR4/nocturin family.</text>
</comment>
<evidence type="ECO:0000256" key="16">
    <source>
        <dbReference type="ARBA" id="ARBA00023015"/>
    </source>
</evidence>
<comment type="cofactor">
    <cofactor evidence="2">
        <name>Mg(2+)</name>
        <dbReference type="ChEBI" id="CHEBI:18420"/>
    </cofactor>
</comment>
<evidence type="ECO:0000256" key="18">
    <source>
        <dbReference type="ARBA" id="ARBA00023242"/>
    </source>
</evidence>
<comment type="subcellular location">
    <subcellularLocation>
        <location evidence="4">Cytoplasm</location>
    </subcellularLocation>
    <subcellularLocation>
        <location evidence="3">Nucleus</location>
    </subcellularLocation>
</comment>
<keyword evidence="18" id="KW-0539">Nucleus</keyword>
<keyword evidence="24" id="KW-1185">Reference proteome</keyword>
<evidence type="ECO:0000256" key="13">
    <source>
        <dbReference type="ARBA" id="ARBA00022839"/>
    </source>
</evidence>
<dbReference type="InterPro" id="IPR003591">
    <property type="entry name" value="Leu-rich_rpt_typical-subtyp"/>
</dbReference>
<keyword evidence="13" id="KW-0269">Exonuclease</keyword>
<dbReference type="InterPro" id="IPR005135">
    <property type="entry name" value="Endo/exonuclease/phosphatase"/>
</dbReference>
<dbReference type="InterPro" id="IPR032675">
    <property type="entry name" value="LRR_dom_sf"/>
</dbReference>
<dbReference type="PROSITE" id="PS51450">
    <property type="entry name" value="LRR"/>
    <property type="match status" value="1"/>
</dbReference>
<evidence type="ECO:0000256" key="17">
    <source>
        <dbReference type="ARBA" id="ARBA00023163"/>
    </source>
</evidence>
<sequence length="611" mass="69847">MSVCGYLVIKSKNFSVYFFIGTNCKLQNSDSFKPSRNTNKVIFNVITHVSVNEAFPMSRSLHKDKDKDDYESPNPRRTHTIMSPEEVAAGKRSFWPELEITGPIRNLSPALWRMNHLTSLYLNDNNLSRIPPDIARLTCLIHLDLSCNKLRGLPAELGDLVLLRELLLNNNFLRVLPYELGKLFQLNKLGLKGNPLSHELYTKYTKPNGTQELLAFLLDNLPVTQLHPPQRPWIPLALPDSQKPTCIFTVMCYNILCPKYATRQLYGYCPSWALSWEYRRKGIMEEIRHYSADIISLQEVETDQFYNFFLPELKHEGYDGIFSPKSRAKIVLESERKHVDGCAIFFRSDKFSLIKDHLVEFNQLAMANAEGSDDMLNRVQTKDNIGLTALLQTREGAFENGTADTSQIHQPLLVCTAHLHWDPEFCDVKTIQTMMLMNELQSIVEEASQSFYSGSQRCDANNIPLLLCGDFNSLPGSGVVEFLSSGRISVDHIDFKKLGYKDCLRKLSSTDKTNEYTHDFKLSRAYKDDIMAYTNYTYDFKGIIDYIFYSKKHITVLGLLGSLDQEWIKENKIAGCPHPHIPSDHFPLLVEVEMTLPTSSPMLLNGLMLNR</sequence>
<evidence type="ECO:0000256" key="9">
    <source>
        <dbReference type="ARBA" id="ARBA00022722"/>
    </source>
</evidence>
<keyword evidence="15" id="KW-0694">RNA-binding</keyword>
<evidence type="ECO:0000256" key="3">
    <source>
        <dbReference type="ARBA" id="ARBA00004123"/>
    </source>
</evidence>
<evidence type="ECO:0000256" key="11">
    <source>
        <dbReference type="ARBA" id="ARBA00022737"/>
    </source>
</evidence>
<evidence type="ECO:0000256" key="14">
    <source>
        <dbReference type="ARBA" id="ARBA00022842"/>
    </source>
</evidence>
<keyword evidence="16" id="KW-0805">Transcription regulation</keyword>
<keyword evidence="10" id="KW-0479">Metal-binding</keyword>
<evidence type="ECO:0000256" key="12">
    <source>
        <dbReference type="ARBA" id="ARBA00022801"/>
    </source>
</evidence>
<evidence type="ECO:0000256" key="19">
    <source>
        <dbReference type="ARBA" id="ARBA00030493"/>
    </source>
</evidence>
<gene>
    <name evidence="25" type="primary">LOC106465760</name>
</gene>
<keyword evidence="8" id="KW-0433">Leucine-rich repeat</keyword>
<keyword evidence="14" id="KW-0460">Magnesium</keyword>
<keyword evidence="17" id="KW-0804">Transcription</keyword>
<dbReference type="CDD" id="cd09097">
    <property type="entry name" value="Deadenylase_CCR4"/>
    <property type="match status" value="1"/>
</dbReference>
<evidence type="ECO:0000256" key="4">
    <source>
        <dbReference type="ARBA" id="ARBA00004496"/>
    </source>
</evidence>
<dbReference type="EC" id="3.1.13.4" evidence="6"/>
<protein>
    <recommendedName>
        <fullName evidence="6">poly(A)-specific ribonuclease</fullName>
        <ecNumber evidence="6">3.1.13.4</ecNumber>
    </recommendedName>
    <alternativeName>
        <fullName evidence="19">Carbon catabolite repressor protein 4</fullName>
    </alternativeName>
    <alternativeName>
        <fullName evidence="20">Cytoplasmic deadenylase</fullName>
    </alternativeName>
    <alternativeName>
        <fullName evidence="21">Glucose-repressible alcohol dehydrogenase transcriptional effector</fullName>
    </alternativeName>
</protein>
<evidence type="ECO:0000256" key="5">
    <source>
        <dbReference type="ARBA" id="ARBA00010774"/>
    </source>
</evidence>
<evidence type="ECO:0000256" key="21">
    <source>
        <dbReference type="ARBA" id="ARBA00033317"/>
    </source>
</evidence>
<name>A0ABM1BGC6_LIMPO</name>
<keyword evidence="11" id="KW-0677">Repeat</keyword>
<evidence type="ECO:0000256" key="7">
    <source>
        <dbReference type="ARBA" id="ARBA00022490"/>
    </source>
</evidence>
<evidence type="ECO:0000256" key="1">
    <source>
        <dbReference type="ARBA" id="ARBA00001663"/>
    </source>
</evidence>
<dbReference type="Pfam" id="PF13855">
    <property type="entry name" value="LRR_8"/>
    <property type="match status" value="1"/>
</dbReference>
<evidence type="ECO:0000256" key="10">
    <source>
        <dbReference type="ARBA" id="ARBA00022723"/>
    </source>
</evidence>
<dbReference type="InterPro" id="IPR001611">
    <property type="entry name" value="Leu-rich_rpt"/>
</dbReference>
<dbReference type="PANTHER" id="PTHR12121">
    <property type="entry name" value="CARBON CATABOLITE REPRESSOR PROTEIN 4"/>
    <property type="match status" value="1"/>
</dbReference>
<dbReference type="InterPro" id="IPR036691">
    <property type="entry name" value="Endo/exonu/phosph_ase_sf"/>
</dbReference>
<keyword evidence="7" id="KW-0963">Cytoplasm</keyword>
<dbReference type="SUPFAM" id="SSF56219">
    <property type="entry name" value="DNase I-like"/>
    <property type="match status" value="1"/>
</dbReference>
<dbReference type="Proteomes" id="UP000694941">
    <property type="component" value="Unplaced"/>
</dbReference>
<dbReference type="RefSeq" id="XP_013781448.2">
    <property type="nucleotide sequence ID" value="XM_013925994.2"/>
</dbReference>
<evidence type="ECO:0000256" key="6">
    <source>
        <dbReference type="ARBA" id="ARBA00012161"/>
    </source>
</evidence>
<dbReference type="SMART" id="SM00369">
    <property type="entry name" value="LRR_TYP"/>
    <property type="match status" value="3"/>
</dbReference>
<evidence type="ECO:0000313" key="24">
    <source>
        <dbReference type="Proteomes" id="UP000694941"/>
    </source>
</evidence>
<keyword evidence="9" id="KW-0540">Nuclease</keyword>
<dbReference type="Pfam" id="PF03372">
    <property type="entry name" value="Exo_endo_phos"/>
    <property type="match status" value="1"/>
</dbReference>
<comment type="catalytic activity">
    <reaction evidence="1">
        <text>Exonucleolytic cleavage of poly(A) to 5'-AMP.</text>
        <dbReference type="EC" id="3.1.13.4"/>
    </reaction>
</comment>
<evidence type="ECO:0000259" key="23">
    <source>
        <dbReference type="Pfam" id="PF03372"/>
    </source>
</evidence>
<dbReference type="SUPFAM" id="SSF52058">
    <property type="entry name" value="L domain-like"/>
    <property type="match status" value="1"/>
</dbReference>
<dbReference type="InterPro" id="IPR050410">
    <property type="entry name" value="CCR4/nocturin_mRNA_transcr"/>
</dbReference>
<keyword evidence="12" id="KW-0378">Hydrolase</keyword>
<dbReference type="Gene3D" id="3.80.10.10">
    <property type="entry name" value="Ribonuclease Inhibitor"/>
    <property type="match status" value="1"/>
</dbReference>
<proteinExistence type="inferred from homology"/>
<evidence type="ECO:0000256" key="2">
    <source>
        <dbReference type="ARBA" id="ARBA00001946"/>
    </source>
</evidence>
<evidence type="ECO:0000313" key="25">
    <source>
        <dbReference type="RefSeq" id="XP_013781448.2"/>
    </source>
</evidence>
<organism evidence="24 25">
    <name type="scientific">Limulus polyphemus</name>
    <name type="common">Atlantic horseshoe crab</name>
    <dbReference type="NCBI Taxonomy" id="6850"/>
    <lineage>
        <taxon>Eukaryota</taxon>
        <taxon>Metazoa</taxon>
        <taxon>Ecdysozoa</taxon>
        <taxon>Arthropoda</taxon>
        <taxon>Chelicerata</taxon>
        <taxon>Merostomata</taxon>
        <taxon>Xiphosura</taxon>
        <taxon>Limulidae</taxon>
        <taxon>Limulus</taxon>
    </lineage>
</organism>
<accession>A0ABM1BGC6</accession>